<keyword evidence="3" id="KW-1185">Reference proteome</keyword>
<feature type="region of interest" description="Disordered" evidence="1">
    <location>
        <begin position="1"/>
        <end position="22"/>
    </location>
</feature>
<dbReference type="GeneID" id="5482405"/>
<dbReference type="Proteomes" id="UP000001312">
    <property type="component" value="Unassembled WGS sequence"/>
</dbReference>
<dbReference type="EMBL" id="CH476642">
    <property type="protein sequence ID" value="EDN97989.1"/>
    <property type="molecule type" value="Genomic_DNA"/>
</dbReference>
<reference evidence="3" key="1">
    <citation type="journal article" date="2011" name="PLoS Genet.">
        <title>Genomic analysis of the necrotrophic fungal pathogens Sclerotinia sclerotiorum and Botrytis cinerea.</title>
        <authorList>
            <person name="Amselem J."/>
            <person name="Cuomo C.A."/>
            <person name="van Kan J.A."/>
            <person name="Viaud M."/>
            <person name="Benito E.P."/>
            <person name="Couloux A."/>
            <person name="Coutinho P.M."/>
            <person name="de Vries R.P."/>
            <person name="Dyer P.S."/>
            <person name="Fillinger S."/>
            <person name="Fournier E."/>
            <person name="Gout L."/>
            <person name="Hahn M."/>
            <person name="Kohn L."/>
            <person name="Lapalu N."/>
            <person name="Plummer K.M."/>
            <person name="Pradier J.M."/>
            <person name="Quevillon E."/>
            <person name="Sharon A."/>
            <person name="Simon A."/>
            <person name="ten Have A."/>
            <person name="Tudzynski B."/>
            <person name="Tudzynski P."/>
            <person name="Wincker P."/>
            <person name="Andrew M."/>
            <person name="Anthouard V."/>
            <person name="Beever R.E."/>
            <person name="Beffa R."/>
            <person name="Benoit I."/>
            <person name="Bouzid O."/>
            <person name="Brault B."/>
            <person name="Chen Z."/>
            <person name="Choquer M."/>
            <person name="Collemare J."/>
            <person name="Cotton P."/>
            <person name="Danchin E.G."/>
            <person name="Da Silva C."/>
            <person name="Gautier A."/>
            <person name="Giraud C."/>
            <person name="Giraud T."/>
            <person name="Gonzalez C."/>
            <person name="Grossetete S."/>
            <person name="Guldener U."/>
            <person name="Henrissat B."/>
            <person name="Howlett B.J."/>
            <person name="Kodira C."/>
            <person name="Kretschmer M."/>
            <person name="Lappartient A."/>
            <person name="Leroch M."/>
            <person name="Levis C."/>
            <person name="Mauceli E."/>
            <person name="Neuveglise C."/>
            <person name="Oeser B."/>
            <person name="Pearson M."/>
            <person name="Poulain J."/>
            <person name="Poussereau N."/>
            <person name="Quesneville H."/>
            <person name="Rascle C."/>
            <person name="Schumacher J."/>
            <person name="Segurens B."/>
            <person name="Sexton A."/>
            <person name="Silva E."/>
            <person name="Sirven C."/>
            <person name="Soanes D.M."/>
            <person name="Talbot N.J."/>
            <person name="Templeton M."/>
            <person name="Yandava C."/>
            <person name="Yarden O."/>
            <person name="Zeng Q."/>
            <person name="Rollins J.A."/>
            <person name="Lebrun M.H."/>
            <person name="Dickman M."/>
        </authorList>
    </citation>
    <scope>NUCLEOTIDE SEQUENCE [LARGE SCALE GENOMIC DNA]</scope>
    <source>
        <strain evidence="3">ATCC 18683 / 1980 / Ss-1</strain>
    </source>
</reference>
<protein>
    <submittedName>
        <fullName evidence="2">Uncharacterized protein</fullName>
    </submittedName>
</protein>
<dbReference type="AlphaFoldDB" id="A7F5G8"/>
<feature type="compositionally biased region" description="Low complexity" evidence="1">
    <location>
        <begin position="7"/>
        <end position="22"/>
    </location>
</feature>
<proteinExistence type="predicted"/>
<accession>A7F5G8</accession>
<sequence length="455" mass="51137">MTKDKLSLGGQSSLSSASSFPYSSSSTFVLRLREEEANHGFDMQFSDIIDEDIRNKVITLLPFYPSYPLLYLVYVLVRSDRMLNKAQDFLENTDRDRAQYLPIAFMTDLEDIKDAEMRDKVEKIRTIISFVTVWWAYYALKVCDGSLNCATMLLLENIIDTSKDPVTQVASNTTTPVSSPMSSRSSVNVLLGRLMDSQSDSDHLVSDRTTPSPNSGNSSFQNKPSSPEVLSQTPDCPFINISDDEEGSTEETATMSSSPVSNRRVVSIDKGKGVDRSDPEDYNSDIDMSGVPPFKEKFQAKKRYEKQTSNCKFCGKELGNWLEQAGHEKSCRVKARQVCVKYFESEDSPTQEQLQKVKRMQQLLPHLSVNQCIESLGLCDDNVEDAIGLEMEASASGEEEDDRGTCSQQISPTKRKMGNLLEERVTKRSRIQVNDKEASLEPATQWIKYEPPFIG</sequence>
<feature type="compositionally biased region" description="Basic and acidic residues" evidence="1">
    <location>
        <begin position="266"/>
        <end position="279"/>
    </location>
</feature>
<feature type="region of interest" description="Disordered" evidence="1">
    <location>
        <begin position="200"/>
        <end position="290"/>
    </location>
</feature>
<gene>
    <name evidence="2" type="ORF">SS1G_12846</name>
</gene>
<feature type="region of interest" description="Disordered" evidence="1">
    <location>
        <begin position="393"/>
        <end position="419"/>
    </location>
</feature>
<dbReference type="InParanoid" id="A7F5G8"/>
<evidence type="ECO:0000313" key="3">
    <source>
        <dbReference type="Proteomes" id="UP000001312"/>
    </source>
</evidence>
<evidence type="ECO:0000313" key="2">
    <source>
        <dbReference type="EMBL" id="EDN97989.1"/>
    </source>
</evidence>
<dbReference type="KEGG" id="ssl:SS1G_12846"/>
<dbReference type="OMA" id="CPFINIS"/>
<name>A7F5G8_SCLS1</name>
<feature type="compositionally biased region" description="Low complexity" evidence="1">
    <location>
        <begin position="256"/>
        <end position="265"/>
    </location>
</feature>
<feature type="compositionally biased region" description="Polar residues" evidence="1">
    <location>
        <begin position="207"/>
        <end position="234"/>
    </location>
</feature>
<organism evidence="2 3">
    <name type="scientific">Sclerotinia sclerotiorum (strain ATCC 18683 / 1980 / Ss-1)</name>
    <name type="common">White mold</name>
    <name type="synonym">Whetzelinia sclerotiorum</name>
    <dbReference type="NCBI Taxonomy" id="665079"/>
    <lineage>
        <taxon>Eukaryota</taxon>
        <taxon>Fungi</taxon>
        <taxon>Dikarya</taxon>
        <taxon>Ascomycota</taxon>
        <taxon>Pezizomycotina</taxon>
        <taxon>Leotiomycetes</taxon>
        <taxon>Helotiales</taxon>
        <taxon>Sclerotiniaceae</taxon>
        <taxon>Sclerotinia</taxon>
    </lineage>
</organism>
<dbReference type="RefSeq" id="XP_001586268.1">
    <property type="nucleotide sequence ID" value="XM_001586218.1"/>
</dbReference>
<evidence type="ECO:0000256" key="1">
    <source>
        <dbReference type="SAM" id="MobiDB-lite"/>
    </source>
</evidence>